<name>A0A1H6RDF4_9EURY</name>
<protein>
    <submittedName>
        <fullName evidence="2">Uncharacterized protein</fullName>
    </submittedName>
</protein>
<keyword evidence="3" id="KW-1185">Reference proteome</keyword>
<sequence length="76" mass="7839">MAGRYGELDYSTAVKNGILIGGALILLGFLGESTGHLIFGDLTGTLNTAFTAMEFGGVIVAMIAVFIFGVALPLTE</sequence>
<evidence type="ECO:0000256" key="1">
    <source>
        <dbReference type="SAM" id="Phobius"/>
    </source>
</evidence>
<organism evidence="2 3">
    <name type="scientific">Halohasta litchfieldiae</name>
    <dbReference type="NCBI Taxonomy" id="1073996"/>
    <lineage>
        <taxon>Archaea</taxon>
        <taxon>Methanobacteriati</taxon>
        <taxon>Methanobacteriota</taxon>
        <taxon>Stenosarchaea group</taxon>
        <taxon>Halobacteria</taxon>
        <taxon>Halobacteriales</taxon>
        <taxon>Haloferacaceae</taxon>
        <taxon>Halohasta</taxon>
    </lineage>
</organism>
<dbReference type="EMBL" id="FNYR01000001">
    <property type="protein sequence ID" value="SEI49645.1"/>
    <property type="molecule type" value="Genomic_DNA"/>
</dbReference>
<evidence type="ECO:0000313" key="3">
    <source>
        <dbReference type="Proteomes" id="UP000198888"/>
    </source>
</evidence>
<dbReference type="GeneID" id="35002530"/>
<reference evidence="2 3" key="1">
    <citation type="submission" date="2016-10" db="EMBL/GenBank/DDBJ databases">
        <authorList>
            <person name="de Groot N.N."/>
        </authorList>
    </citation>
    <scope>NUCLEOTIDE SEQUENCE [LARGE SCALE GENOMIC DNA]</scope>
    <source>
        <strain evidence="2 3">DSM 22187</strain>
    </source>
</reference>
<accession>A0A2H4Q2B2</accession>
<keyword evidence="1" id="KW-0472">Membrane</keyword>
<dbReference type="KEGG" id="hae:halTADL_1744"/>
<dbReference type="AlphaFoldDB" id="A0A1H6RDF4"/>
<evidence type="ECO:0000313" key="2">
    <source>
        <dbReference type="EMBL" id="SEI49645.1"/>
    </source>
</evidence>
<dbReference type="Proteomes" id="UP000198888">
    <property type="component" value="Unassembled WGS sequence"/>
</dbReference>
<proteinExistence type="predicted"/>
<dbReference type="STRING" id="1073996.SAMN05444271_101221"/>
<accession>A0A1H6RDF4</accession>
<gene>
    <name evidence="2" type="ORF">SAMN05444271_101221</name>
</gene>
<keyword evidence="1" id="KW-0812">Transmembrane</keyword>
<feature type="transmembrane region" description="Helical" evidence="1">
    <location>
        <begin position="12"/>
        <end position="30"/>
    </location>
</feature>
<dbReference type="RefSeq" id="WP_089670719.1">
    <property type="nucleotide sequence ID" value="NZ_CP024845.1"/>
</dbReference>
<dbReference type="OrthoDB" id="201415at2157"/>
<keyword evidence="1" id="KW-1133">Transmembrane helix</keyword>
<dbReference type="InterPro" id="IPR057182">
    <property type="entry name" value="DUF7860"/>
</dbReference>
<feature type="transmembrane region" description="Helical" evidence="1">
    <location>
        <begin position="50"/>
        <end position="74"/>
    </location>
</feature>
<dbReference type="Pfam" id="PF25259">
    <property type="entry name" value="DUF7860"/>
    <property type="match status" value="1"/>
</dbReference>